<feature type="non-terminal residue" evidence="1">
    <location>
        <position position="1"/>
    </location>
</feature>
<organism evidence="1 2">
    <name type="scientific">Scutellospora calospora</name>
    <dbReference type="NCBI Taxonomy" id="85575"/>
    <lineage>
        <taxon>Eukaryota</taxon>
        <taxon>Fungi</taxon>
        <taxon>Fungi incertae sedis</taxon>
        <taxon>Mucoromycota</taxon>
        <taxon>Glomeromycotina</taxon>
        <taxon>Glomeromycetes</taxon>
        <taxon>Diversisporales</taxon>
        <taxon>Gigasporaceae</taxon>
        <taxon>Scutellospora</taxon>
    </lineage>
</organism>
<evidence type="ECO:0000313" key="2">
    <source>
        <dbReference type="Proteomes" id="UP000789860"/>
    </source>
</evidence>
<dbReference type="EMBL" id="CAJVPM010009887">
    <property type="protein sequence ID" value="CAG8568085.1"/>
    <property type="molecule type" value="Genomic_DNA"/>
</dbReference>
<name>A0ACA9M525_9GLOM</name>
<reference evidence="1" key="1">
    <citation type="submission" date="2021-06" db="EMBL/GenBank/DDBJ databases">
        <authorList>
            <person name="Kallberg Y."/>
            <person name="Tangrot J."/>
            <person name="Rosling A."/>
        </authorList>
    </citation>
    <scope>NUCLEOTIDE SEQUENCE</scope>
    <source>
        <strain evidence="1">AU212A</strain>
    </source>
</reference>
<protein>
    <submittedName>
        <fullName evidence="1">10240_t:CDS:1</fullName>
    </submittedName>
</protein>
<sequence length="133" mass="15074">KKIKLSKCKTRAIVRFYPQHNSENLYGLIIFTEIFPGNITQVDGMFLVRNGLDGLKTDEGEYIYTVKLYHEDKMMYDLTRPVINGAIEFNTRVPKTANLTICGEKSIIGNRVIINKGDTEIAKADIAALDEFN</sequence>
<evidence type="ECO:0000313" key="1">
    <source>
        <dbReference type="EMBL" id="CAG8568085.1"/>
    </source>
</evidence>
<feature type="non-terminal residue" evidence="1">
    <location>
        <position position="133"/>
    </location>
</feature>
<comment type="caution">
    <text evidence="1">The sequence shown here is derived from an EMBL/GenBank/DDBJ whole genome shotgun (WGS) entry which is preliminary data.</text>
</comment>
<keyword evidence="2" id="KW-1185">Reference proteome</keyword>
<proteinExistence type="predicted"/>
<accession>A0ACA9M525</accession>
<dbReference type="Proteomes" id="UP000789860">
    <property type="component" value="Unassembled WGS sequence"/>
</dbReference>
<gene>
    <name evidence="1" type="ORF">SCALOS_LOCUS5749</name>
</gene>